<keyword evidence="6" id="KW-1185">Reference proteome</keyword>
<gene>
    <name evidence="5" type="ORF">FHP25_31360</name>
</gene>
<dbReference type="SUPFAM" id="SSF53850">
    <property type="entry name" value="Periplasmic binding protein-like II"/>
    <property type="match status" value="1"/>
</dbReference>
<dbReference type="PANTHER" id="PTHR30085:SF6">
    <property type="entry name" value="ABC TRANSPORTER GLUTAMINE-BINDING PROTEIN GLNH"/>
    <property type="match status" value="1"/>
</dbReference>
<sequence length="290" mass="31265">MRGLVGSGRGSWLAVLLLAVATLWSGAAMAGVLDQIRSSKTIRIAYREDAPPFSYKGSDGQPAGFMVDLCRKVAQRIGKQLDVADVKVVYVPVTGTNRIEAVSQARADMLCEATSVTLARRQQVDFSLMTFVDGASLMIRAGGPDDLKAMAGRKVGVLAGTTTEAALRNTLKRDGTNAEVVPLQTHRDGVAQLDDEKIVAYFADRSILMYLAPQSKAPGQLQIANEYLTVEPYALALPRGDTEFRLAVDRALSQIYRSGEIFALLRSVFGAEVKPSEILQALYVVSGLPD</sequence>
<evidence type="ECO:0000313" key="5">
    <source>
        <dbReference type="EMBL" id="TXL71105.1"/>
    </source>
</evidence>
<keyword evidence="3" id="KW-0732">Signal</keyword>
<name>A0A5C8PCR9_9HYPH</name>
<evidence type="ECO:0000259" key="4">
    <source>
        <dbReference type="SMART" id="SM00062"/>
    </source>
</evidence>
<dbReference type="GO" id="GO:0030288">
    <property type="term" value="C:outer membrane-bounded periplasmic space"/>
    <property type="evidence" value="ECO:0007669"/>
    <property type="project" value="TreeGrafter"/>
</dbReference>
<evidence type="ECO:0000256" key="1">
    <source>
        <dbReference type="ARBA" id="ARBA00010333"/>
    </source>
</evidence>
<feature type="domain" description="Solute-binding protein family 3/N-terminal" evidence="4">
    <location>
        <begin position="41"/>
        <end position="272"/>
    </location>
</feature>
<evidence type="ECO:0000256" key="2">
    <source>
        <dbReference type="ARBA" id="ARBA00022448"/>
    </source>
</evidence>
<comment type="caution">
    <text evidence="5">The sequence shown here is derived from an EMBL/GenBank/DDBJ whole genome shotgun (WGS) entry which is preliminary data.</text>
</comment>
<dbReference type="InterPro" id="IPR051455">
    <property type="entry name" value="Bact_solute-bind_prot3"/>
</dbReference>
<dbReference type="InterPro" id="IPR001638">
    <property type="entry name" value="Solute-binding_3/MltF_N"/>
</dbReference>
<dbReference type="AlphaFoldDB" id="A0A5C8PCR9"/>
<dbReference type="GO" id="GO:0005576">
    <property type="term" value="C:extracellular region"/>
    <property type="evidence" value="ECO:0007669"/>
    <property type="project" value="TreeGrafter"/>
</dbReference>
<evidence type="ECO:0000256" key="3">
    <source>
        <dbReference type="ARBA" id="ARBA00022729"/>
    </source>
</evidence>
<dbReference type="SMART" id="SM00062">
    <property type="entry name" value="PBPb"/>
    <property type="match status" value="1"/>
</dbReference>
<keyword evidence="2" id="KW-0813">Transport</keyword>
<accession>A0A5C8PCR9</accession>
<dbReference type="OrthoDB" id="6192933at2"/>
<dbReference type="CDD" id="cd13688">
    <property type="entry name" value="PBP2_GltI_DEBP"/>
    <property type="match status" value="1"/>
</dbReference>
<comment type="similarity">
    <text evidence="1">Belongs to the bacterial solute-binding protein 3 family.</text>
</comment>
<dbReference type="Gene3D" id="3.40.190.10">
    <property type="entry name" value="Periplasmic binding protein-like II"/>
    <property type="match status" value="2"/>
</dbReference>
<dbReference type="GO" id="GO:0006865">
    <property type="term" value="P:amino acid transport"/>
    <property type="evidence" value="ECO:0007669"/>
    <property type="project" value="TreeGrafter"/>
</dbReference>
<evidence type="ECO:0000313" key="6">
    <source>
        <dbReference type="Proteomes" id="UP000321638"/>
    </source>
</evidence>
<proteinExistence type="inferred from homology"/>
<dbReference type="RefSeq" id="WP_147850953.1">
    <property type="nucleotide sequence ID" value="NZ_VDUZ01000048.1"/>
</dbReference>
<reference evidence="5 6" key="1">
    <citation type="submission" date="2019-06" db="EMBL/GenBank/DDBJ databases">
        <title>New taxonomy in bacterial strain CC-CFT640, isolated from vineyard.</title>
        <authorList>
            <person name="Lin S.-Y."/>
            <person name="Tsai C.-F."/>
            <person name="Young C.-C."/>
        </authorList>
    </citation>
    <scope>NUCLEOTIDE SEQUENCE [LARGE SCALE GENOMIC DNA]</scope>
    <source>
        <strain evidence="5 6">CC-CFT640</strain>
    </source>
</reference>
<dbReference type="Pfam" id="PF00497">
    <property type="entry name" value="SBP_bac_3"/>
    <property type="match status" value="1"/>
</dbReference>
<protein>
    <submittedName>
        <fullName evidence="5">Amino acid ABC transporter substrate-binding protein</fullName>
    </submittedName>
</protein>
<organism evidence="5 6">
    <name type="scientific">Vineibacter terrae</name>
    <dbReference type="NCBI Taxonomy" id="2586908"/>
    <lineage>
        <taxon>Bacteria</taxon>
        <taxon>Pseudomonadati</taxon>
        <taxon>Pseudomonadota</taxon>
        <taxon>Alphaproteobacteria</taxon>
        <taxon>Hyphomicrobiales</taxon>
        <taxon>Vineibacter</taxon>
    </lineage>
</organism>
<dbReference type="PANTHER" id="PTHR30085">
    <property type="entry name" value="AMINO ACID ABC TRANSPORTER PERMEASE"/>
    <property type="match status" value="1"/>
</dbReference>
<dbReference type="Proteomes" id="UP000321638">
    <property type="component" value="Unassembled WGS sequence"/>
</dbReference>
<dbReference type="EMBL" id="VDUZ01000048">
    <property type="protein sequence ID" value="TXL71105.1"/>
    <property type="molecule type" value="Genomic_DNA"/>
</dbReference>